<proteinExistence type="predicted"/>
<name>A0A068NNN6_FIMGI</name>
<dbReference type="AlphaFoldDB" id="A0A068NNN6"/>
<dbReference type="HOGENOM" id="CLU_3270379_0_0_0"/>
<evidence type="ECO:0000313" key="2">
    <source>
        <dbReference type="EMBL" id="AIE85168.1"/>
    </source>
</evidence>
<evidence type="ECO:0000313" key="3">
    <source>
        <dbReference type="Proteomes" id="UP000027982"/>
    </source>
</evidence>
<organism evidence="2 3">
    <name type="scientific">Fimbriimonas ginsengisoli Gsoil 348</name>
    <dbReference type="NCBI Taxonomy" id="661478"/>
    <lineage>
        <taxon>Bacteria</taxon>
        <taxon>Bacillati</taxon>
        <taxon>Armatimonadota</taxon>
        <taxon>Fimbriimonadia</taxon>
        <taxon>Fimbriimonadales</taxon>
        <taxon>Fimbriimonadaceae</taxon>
        <taxon>Fimbriimonas</taxon>
    </lineage>
</organism>
<sequence length="41" mass="4299">MVPFAEMTSCENPGAARNSKAHCTRQPYSSSINPASPESGS</sequence>
<dbReference type="STRING" id="661478.OP10G_1800"/>
<dbReference type="Proteomes" id="UP000027982">
    <property type="component" value="Chromosome"/>
</dbReference>
<feature type="region of interest" description="Disordered" evidence="1">
    <location>
        <begin position="1"/>
        <end position="41"/>
    </location>
</feature>
<protein>
    <submittedName>
        <fullName evidence="2">Uncharacterized protein</fullName>
    </submittedName>
</protein>
<evidence type="ECO:0000256" key="1">
    <source>
        <dbReference type="SAM" id="MobiDB-lite"/>
    </source>
</evidence>
<accession>A0A068NNN6</accession>
<dbReference type="EMBL" id="CP007139">
    <property type="protein sequence ID" value="AIE85168.1"/>
    <property type="molecule type" value="Genomic_DNA"/>
</dbReference>
<keyword evidence="3" id="KW-1185">Reference proteome</keyword>
<gene>
    <name evidence="2" type="ORF">OP10G_1800</name>
</gene>
<reference evidence="2 3" key="1">
    <citation type="journal article" date="2014" name="PLoS ONE">
        <title>The first complete genome sequence of the class fimbriimonadia in the phylum armatimonadetes.</title>
        <authorList>
            <person name="Hu Z.Y."/>
            <person name="Wang Y.Z."/>
            <person name="Im W.T."/>
            <person name="Wang S.Y."/>
            <person name="Zhao G.P."/>
            <person name="Zheng H.J."/>
            <person name="Quan Z.X."/>
        </authorList>
    </citation>
    <scope>NUCLEOTIDE SEQUENCE [LARGE SCALE GENOMIC DNA]</scope>
    <source>
        <strain evidence="2">Gsoil 348</strain>
    </source>
</reference>
<dbReference type="KEGG" id="fgi:OP10G_1800"/>
<feature type="compositionally biased region" description="Polar residues" evidence="1">
    <location>
        <begin position="26"/>
        <end position="41"/>
    </location>
</feature>